<sequence>MKAAAKHAANKARMRVLSQALDKNTIQEKEKHDIPGTKLICFVTLQREKNKARQRSTHGPRKVHTEHGSKKKNGWDAAKSRWKGLRILLREFAEFLRLLDNSGLADRHLVSYPSVELFASIESILSSSNPKMEELNDLLAQRNQYMVKLRTSQLADRFLMQYRLIRPLAFAETPREVMQPGISPWNVFLGFDRISEAIRAALRLGREKKRRSRIESGKWDLKSPRVSPRSYSDHKITTRVVIAGAWRTATIDQSRNSVIDSRLFQKNDLRPTADLRSTNMALFHKFPKRSARKDTNGFANH</sequence>
<organism evidence="2 3">
    <name type="scientific">Paraphaeosphaeria minitans</name>
    <dbReference type="NCBI Taxonomy" id="565426"/>
    <lineage>
        <taxon>Eukaryota</taxon>
        <taxon>Fungi</taxon>
        <taxon>Dikarya</taxon>
        <taxon>Ascomycota</taxon>
        <taxon>Pezizomycotina</taxon>
        <taxon>Dothideomycetes</taxon>
        <taxon>Pleosporomycetidae</taxon>
        <taxon>Pleosporales</taxon>
        <taxon>Massarineae</taxon>
        <taxon>Didymosphaeriaceae</taxon>
        <taxon>Paraphaeosphaeria</taxon>
    </lineage>
</organism>
<reference evidence="2" key="1">
    <citation type="journal article" date="2020" name="Mol. Plant Microbe Interact.">
        <title>Genome Sequence of the Biocontrol Agent Coniothyrium minitans strain Conio (IMI 134523).</title>
        <authorList>
            <person name="Patel D."/>
            <person name="Shittu T.A."/>
            <person name="Baroncelli R."/>
            <person name="Muthumeenakshi S."/>
            <person name="Osborne T.H."/>
            <person name="Janganan T.K."/>
            <person name="Sreenivasaprasad S."/>
        </authorList>
    </citation>
    <scope>NUCLEOTIDE SEQUENCE</scope>
    <source>
        <strain evidence="2">Conio</strain>
    </source>
</reference>
<evidence type="ECO:0000256" key="1">
    <source>
        <dbReference type="SAM" id="MobiDB-lite"/>
    </source>
</evidence>
<evidence type="ECO:0000313" key="2">
    <source>
        <dbReference type="EMBL" id="KAF9741766.1"/>
    </source>
</evidence>
<dbReference type="EMBL" id="WJXW01000001">
    <property type="protein sequence ID" value="KAF9741766.1"/>
    <property type="molecule type" value="Genomic_DNA"/>
</dbReference>
<evidence type="ECO:0000313" key="3">
    <source>
        <dbReference type="Proteomes" id="UP000756921"/>
    </source>
</evidence>
<proteinExistence type="predicted"/>
<feature type="region of interest" description="Disordered" evidence="1">
    <location>
        <begin position="50"/>
        <end position="75"/>
    </location>
</feature>
<dbReference type="Proteomes" id="UP000756921">
    <property type="component" value="Unassembled WGS sequence"/>
</dbReference>
<feature type="compositionally biased region" description="Basic residues" evidence="1">
    <location>
        <begin position="52"/>
        <end position="62"/>
    </location>
</feature>
<dbReference type="AlphaFoldDB" id="A0A9P6GUN5"/>
<gene>
    <name evidence="2" type="ORF">PMIN01_01305</name>
</gene>
<name>A0A9P6GUN5_9PLEO</name>
<comment type="caution">
    <text evidence="2">The sequence shown here is derived from an EMBL/GenBank/DDBJ whole genome shotgun (WGS) entry which is preliminary data.</text>
</comment>
<protein>
    <submittedName>
        <fullName evidence="2">Uncharacterized protein</fullName>
    </submittedName>
</protein>
<accession>A0A9P6GUN5</accession>
<keyword evidence="3" id="KW-1185">Reference proteome</keyword>